<keyword evidence="12" id="KW-1185">Reference proteome</keyword>
<feature type="transmembrane region" description="Helical" evidence="9">
    <location>
        <begin position="87"/>
        <end position="108"/>
    </location>
</feature>
<feature type="transmembrane region" description="Helical" evidence="9">
    <location>
        <begin position="200"/>
        <end position="225"/>
    </location>
</feature>
<dbReference type="EMBL" id="CP001511">
    <property type="protein sequence ID" value="ACS43284.1"/>
    <property type="molecule type" value="Genomic_DNA"/>
</dbReference>
<evidence type="ECO:0000313" key="12">
    <source>
        <dbReference type="Proteomes" id="UP000009081"/>
    </source>
</evidence>
<keyword evidence="3 9" id="KW-0813">Transport</keyword>
<dbReference type="PANTHER" id="PTHR30413">
    <property type="entry name" value="INNER MEMBRANE TRANSPORT PERMEASE"/>
    <property type="match status" value="1"/>
</dbReference>
<proteinExistence type="inferred from homology"/>
<evidence type="ECO:0000256" key="5">
    <source>
        <dbReference type="ARBA" id="ARBA00022692"/>
    </source>
</evidence>
<dbReference type="HOGENOM" id="CLU_060703_1_1_5"/>
<evidence type="ECO:0000256" key="7">
    <source>
        <dbReference type="ARBA" id="ARBA00023047"/>
    </source>
</evidence>
<evidence type="ECO:0000256" key="3">
    <source>
        <dbReference type="ARBA" id="ARBA00022448"/>
    </source>
</evidence>
<evidence type="ECO:0000256" key="2">
    <source>
        <dbReference type="ARBA" id="ARBA00007783"/>
    </source>
</evidence>
<accession>C5B4A2</accession>
<reference evidence="11 12" key="1">
    <citation type="journal article" date="2009" name="PLoS ONE">
        <title>Methylobacterium genome sequences: a reference blueprint to investigate microbial metabolism of C1 compounds from natural and industrial sources.</title>
        <authorList>
            <person name="Vuilleumier S."/>
            <person name="Chistoserdova L."/>
            <person name="Lee M.-C."/>
            <person name="Bringel F."/>
            <person name="Lajus A."/>
            <person name="Zhou Y."/>
            <person name="Gourion B."/>
            <person name="Barbe V."/>
            <person name="Chang J."/>
            <person name="Cruveiller S."/>
            <person name="Dossat C."/>
            <person name="Gillett W."/>
            <person name="Gruffaz C."/>
            <person name="Haugen E."/>
            <person name="Hourcade E."/>
            <person name="Levy R."/>
            <person name="Mangenot S."/>
            <person name="Muller E."/>
            <person name="Nadalig T."/>
            <person name="Pagni M."/>
            <person name="Penny C."/>
            <person name="Peyraud R."/>
            <person name="Robinson D.G."/>
            <person name="Roche D."/>
            <person name="Rouy Z."/>
            <person name="Saenampechek C."/>
            <person name="Salvignol G."/>
            <person name="Vallenet D."/>
            <person name="Wu Z."/>
            <person name="Marx C.J."/>
            <person name="Vorholt J.A."/>
            <person name="Olson M.V."/>
            <person name="Kaul R."/>
            <person name="Weissenbach J."/>
            <person name="Medigue C."/>
            <person name="Lidstrom M.E."/>
        </authorList>
    </citation>
    <scope>NUCLEOTIDE SEQUENCE [LARGE SCALE GENOMIC DNA]</scope>
    <source>
        <strain evidence="12">ATCC 14718 / DSM 1338 / JCM 2805 / NCIMB 9133 / AM1</strain>
    </source>
</reference>
<feature type="domain" description="ABC transmembrane type-2" evidence="10">
    <location>
        <begin position="52"/>
        <end position="277"/>
    </location>
</feature>
<geneLocation type="plasmid" evidence="11 12">
    <name>megaplasmid</name>
</geneLocation>
<dbReference type="PANTHER" id="PTHR30413:SF10">
    <property type="entry name" value="CAPSULE POLYSACCHARIDE EXPORT INNER-MEMBRANE PROTEIN CTRC"/>
    <property type="match status" value="1"/>
</dbReference>
<evidence type="ECO:0000256" key="6">
    <source>
        <dbReference type="ARBA" id="ARBA00022989"/>
    </source>
</evidence>
<keyword evidence="5 9" id="KW-0812">Transmembrane</keyword>
<keyword evidence="7" id="KW-0625">Polysaccharide transport</keyword>
<dbReference type="InterPro" id="IPR047817">
    <property type="entry name" value="ABC2_TM_bact-type"/>
</dbReference>
<dbReference type="GO" id="GO:0015774">
    <property type="term" value="P:polysaccharide transport"/>
    <property type="evidence" value="ECO:0007669"/>
    <property type="project" value="UniProtKB-KW"/>
</dbReference>
<evidence type="ECO:0000256" key="9">
    <source>
        <dbReference type="RuleBase" id="RU361157"/>
    </source>
</evidence>
<feature type="transmembrane region" description="Helical" evidence="9">
    <location>
        <begin position="129"/>
        <end position="158"/>
    </location>
</feature>
<keyword evidence="6 9" id="KW-1133">Transmembrane helix</keyword>
<keyword evidence="8 9" id="KW-0472">Membrane</keyword>
<feature type="transmembrane region" description="Helical" evidence="9">
    <location>
        <begin position="164"/>
        <end position="188"/>
    </location>
</feature>
<dbReference type="GO" id="GO:0005886">
    <property type="term" value="C:plasma membrane"/>
    <property type="evidence" value="ECO:0007669"/>
    <property type="project" value="UniProtKB-SubCell"/>
</dbReference>
<evidence type="ECO:0000256" key="1">
    <source>
        <dbReference type="ARBA" id="ARBA00004651"/>
    </source>
</evidence>
<dbReference type="KEGG" id="mea:Mex_2p0432"/>
<comment type="similarity">
    <text evidence="2 9">Belongs to the ABC-2 integral membrane protein family.</text>
</comment>
<comment type="subcellular location">
    <subcellularLocation>
        <location evidence="9">Cell inner membrane</location>
        <topology evidence="9">Multi-pass membrane protein</topology>
    </subcellularLocation>
    <subcellularLocation>
        <location evidence="1">Cell membrane</location>
        <topology evidence="1">Multi-pass membrane protein</topology>
    </subcellularLocation>
</comment>
<dbReference type="RefSeq" id="WP_012753762.1">
    <property type="nucleotide sequence ID" value="NC_012811.1"/>
</dbReference>
<keyword evidence="4 9" id="KW-1003">Cell membrane</keyword>
<dbReference type="PROSITE" id="PS51012">
    <property type="entry name" value="ABC_TM2"/>
    <property type="match status" value="1"/>
</dbReference>
<keyword evidence="11" id="KW-0614">Plasmid</keyword>
<dbReference type="OrthoDB" id="9786910at2"/>
<feature type="transmembrane region" description="Helical" evidence="9">
    <location>
        <begin position="245"/>
        <end position="274"/>
    </location>
</feature>
<protein>
    <recommendedName>
        <fullName evidence="9">Transport permease protein</fullName>
    </recommendedName>
</protein>
<dbReference type="InterPro" id="IPR013525">
    <property type="entry name" value="ABC2_TM"/>
</dbReference>
<dbReference type="Proteomes" id="UP000009081">
    <property type="component" value="Plasmid megaplasmid"/>
</dbReference>
<dbReference type="GO" id="GO:0140359">
    <property type="term" value="F:ABC-type transporter activity"/>
    <property type="evidence" value="ECO:0007669"/>
    <property type="project" value="InterPro"/>
</dbReference>
<name>C5B4A2_METEA</name>
<feature type="transmembrane region" description="Helical" evidence="9">
    <location>
        <begin position="51"/>
        <end position="75"/>
    </location>
</feature>
<keyword evidence="7" id="KW-0762">Sugar transport</keyword>
<sequence>MNASDVVVRTPAGPGERDPSALALFLLPWRHRSLLAAMVRRDLSARYRGSVLGLAWFVGMPLASMAAYTLVFVGIMKVRFDAGPGGLPVAALSIWAAVVMWQGFAEIANRSSSLVHDNAPFVKRVPFPLEILAASYVGSSLVGMLFSLALFSAAYVLLVGAPPWTWALVPAAVAPLLLVATGAGYLLAALGAYVRDVRQIVGFGIPLLMFVTPVIYPISAVPVALKPFMLANPLAYGFETLRSVLVAGIAPDAGTLLVYLGCCWAFAAFGLAVFRRLKGGFADVA</sequence>
<gene>
    <name evidence="11" type="ordered locus">MexAM1_META2p0432</name>
</gene>
<dbReference type="Pfam" id="PF01061">
    <property type="entry name" value="ABC2_membrane"/>
    <property type="match status" value="1"/>
</dbReference>
<evidence type="ECO:0000313" key="11">
    <source>
        <dbReference type="EMBL" id="ACS43284.1"/>
    </source>
</evidence>
<evidence type="ECO:0000256" key="4">
    <source>
        <dbReference type="ARBA" id="ARBA00022475"/>
    </source>
</evidence>
<evidence type="ECO:0000259" key="10">
    <source>
        <dbReference type="PROSITE" id="PS51012"/>
    </source>
</evidence>
<organism evidence="11 12">
    <name type="scientific">Methylorubrum extorquens (strain ATCC 14718 / DSM 1338 / JCM 2805 / NCIMB 9133 / AM1)</name>
    <name type="common">Methylobacterium extorquens</name>
    <dbReference type="NCBI Taxonomy" id="272630"/>
    <lineage>
        <taxon>Bacteria</taxon>
        <taxon>Pseudomonadati</taxon>
        <taxon>Pseudomonadota</taxon>
        <taxon>Alphaproteobacteria</taxon>
        <taxon>Hyphomicrobiales</taxon>
        <taxon>Methylobacteriaceae</taxon>
        <taxon>Methylorubrum</taxon>
    </lineage>
</organism>
<dbReference type="AlphaFoldDB" id="C5B4A2"/>
<evidence type="ECO:0000256" key="8">
    <source>
        <dbReference type="ARBA" id="ARBA00023136"/>
    </source>
</evidence>
<dbReference type="GO" id="GO:0015920">
    <property type="term" value="P:lipopolysaccharide transport"/>
    <property type="evidence" value="ECO:0007669"/>
    <property type="project" value="TreeGrafter"/>
</dbReference>